<feature type="non-terminal residue" evidence="1">
    <location>
        <position position="1"/>
    </location>
</feature>
<evidence type="ECO:0000313" key="2">
    <source>
        <dbReference type="Proteomes" id="UP000253551"/>
    </source>
</evidence>
<dbReference type="Proteomes" id="UP000253551">
    <property type="component" value="Unassembled WGS sequence"/>
</dbReference>
<evidence type="ECO:0000313" key="1">
    <source>
        <dbReference type="EMBL" id="RCI04181.1"/>
    </source>
</evidence>
<dbReference type="OrthoDB" id="2279666at2759"/>
<accession>A0A367KPT5</accession>
<dbReference type="EMBL" id="PJQM01000762">
    <property type="protein sequence ID" value="RCI04181.1"/>
    <property type="molecule type" value="Genomic_DNA"/>
</dbReference>
<dbReference type="AlphaFoldDB" id="A0A367KPT5"/>
<reference evidence="1 2" key="1">
    <citation type="journal article" date="2018" name="G3 (Bethesda)">
        <title>Phylogenetic and Phylogenomic Definition of Rhizopus Species.</title>
        <authorList>
            <person name="Gryganskyi A.P."/>
            <person name="Golan J."/>
            <person name="Dolatabadi S."/>
            <person name="Mondo S."/>
            <person name="Robb S."/>
            <person name="Idnurm A."/>
            <person name="Muszewska A."/>
            <person name="Steczkiewicz K."/>
            <person name="Masonjones S."/>
            <person name="Liao H.L."/>
            <person name="Gajdeczka M.T."/>
            <person name="Anike F."/>
            <person name="Vuek A."/>
            <person name="Anishchenko I.M."/>
            <person name="Voigt K."/>
            <person name="de Hoog G.S."/>
            <person name="Smith M.E."/>
            <person name="Heitman J."/>
            <person name="Vilgalys R."/>
            <person name="Stajich J.E."/>
        </authorList>
    </citation>
    <scope>NUCLEOTIDE SEQUENCE [LARGE SCALE GENOMIC DNA]</scope>
    <source>
        <strain evidence="1 2">LSU 92-RS-03</strain>
    </source>
</reference>
<comment type="caution">
    <text evidence="1">The sequence shown here is derived from an EMBL/GenBank/DDBJ whole genome shotgun (WGS) entry which is preliminary data.</text>
</comment>
<name>A0A367KPT5_RHIST</name>
<sequence>GEKSSLASSTSRNLGRTIGGTNLIQRKVCGRKLDMVFKRNSEEYGLTECSRYHQSNDTKQLMDGGFKMPKILKDMFVNLVNSCPDKVRDIETVGYQLMETKFILFIMDSPAGVVCRINHLYPLKFPDDPDLITKQLLQILEVVYRSRLIIERTRLITLDRVVAFDLGEDGPIPPCFQRFIM</sequence>
<proteinExistence type="predicted"/>
<gene>
    <name evidence="1" type="ORF">CU098_012857</name>
</gene>
<keyword evidence="2" id="KW-1185">Reference proteome</keyword>
<protein>
    <submittedName>
        <fullName evidence="1">Uncharacterized protein</fullName>
    </submittedName>
</protein>
<organism evidence="1 2">
    <name type="scientific">Rhizopus stolonifer</name>
    <name type="common">Rhizopus nigricans</name>
    <dbReference type="NCBI Taxonomy" id="4846"/>
    <lineage>
        <taxon>Eukaryota</taxon>
        <taxon>Fungi</taxon>
        <taxon>Fungi incertae sedis</taxon>
        <taxon>Mucoromycota</taxon>
        <taxon>Mucoromycotina</taxon>
        <taxon>Mucoromycetes</taxon>
        <taxon>Mucorales</taxon>
        <taxon>Mucorineae</taxon>
        <taxon>Rhizopodaceae</taxon>
        <taxon>Rhizopus</taxon>
    </lineage>
</organism>